<reference evidence="3 4" key="1">
    <citation type="journal article" date="2019" name="Nat. Ecol. Evol.">
        <title>Megaphylogeny resolves global patterns of mushroom evolution.</title>
        <authorList>
            <person name="Varga T."/>
            <person name="Krizsan K."/>
            <person name="Foldi C."/>
            <person name="Dima B."/>
            <person name="Sanchez-Garcia M."/>
            <person name="Sanchez-Ramirez S."/>
            <person name="Szollosi G.J."/>
            <person name="Szarkandi J.G."/>
            <person name="Papp V."/>
            <person name="Albert L."/>
            <person name="Andreopoulos W."/>
            <person name="Angelini C."/>
            <person name="Antonin V."/>
            <person name="Barry K.W."/>
            <person name="Bougher N.L."/>
            <person name="Buchanan P."/>
            <person name="Buyck B."/>
            <person name="Bense V."/>
            <person name="Catcheside P."/>
            <person name="Chovatia M."/>
            <person name="Cooper J."/>
            <person name="Damon W."/>
            <person name="Desjardin D."/>
            <person name="Finy P."/>
            <person name="Geml J."/>
            <person name="Haridas S."/>
            <person name="Hughes K."/>
            <person name="Justo A."/>
            <person name="Karasinski D."/>
            <person name="Kautmanova I."/>
            <person name="Kiss B."/>
            <person name="Kocsube S."/>
            <person name="Kotiranta H."/>
            <person name="LaButti K.M."/>
            <person name="Lechner B.E."/>
            <person name="Liimatainen K."/>
            <person name="Lipzen A."/>
            <person name="Lukacs Z."/>
            <person name="Mihaltcheva S."/>
            <person name="Morgado L.N."/>
            <person name="Niskanen T."/>
            <person name="Noordeloos M.E."/>
            <person name="Ohm R.A."/>
            <person name="Ortiz-Santana B."/>
            <person name="Ovrebo C."/>
            <person name="Racz N."/>
            <person name="Riley R."/>
            <person name="Savchenko A."/>
            <person name="Shiryaev A."/>
            <person name="Soop K."/>
            <person name="Spirin V."/>
            <person name="Szebenyi C."/>
            <person name="Tomsovsky M."/>
            <person name="Tulloss R.E."/>
            <person name="Uehling J."/>
            <person name="Grigoriev I.V."/>
            <person name="Vagvolgyi C."/>
            <person name="Papp T."/>
            <person name="Martin F.M."/>
            <person name="Miettinen O."/>
            <person name="Hibbett D.S."/>
            <person name="Nagy L.G."/>
        </authorList>
    </citation>
    <scope>NUCLEOTIDE SEQUENCE [LARGE SCALE GENOMIC DNA]</scope>
    <source>
        <strain evidence="3 4">OMC1185</strain>
    </source>
</reference>
<feature type="domain" description="F-box" evidence="2">
    <location>
        <begin position="77"/>
        <end position="131"/>
    </location>
</feature>
<dbReference type="SUPFAM" id="SSF52047">
    <property type="entry name" value="RNI-like"/>
    <property type="match status" value="1"/>
</dbReference>
<feature type="region of interest" description="Disordered" evidence="1">
    <location>
        <begin position="478"/>
        <end position="500"/>
    </location>
</feature>
<dbReference type="EMBL" id="ML213509">
    <property type="protein sequence ID" value="TFK52373.1"/>
    <property type="molecule type" value="Genomic_DNA"/>
</dbReference>
<evidence type="ECO:0000256" key="1">
    <source>
        <dbReference type="SAM" id="MobiDB-lite"/>
    </source>
</evidence>
<dbReference type="Gene3D" id="3.80.10.10">
    <property type="entry name" value="Ribonuclease Inhibitor"/>
    <property type="match status" value="1"/>
</dbReference>
<dbReference type="InterPro" id="IPR032675">
    <property type="entry name" value="LRR_dom_sf"/>
</dbReference>
<dbReference type="SUPFAM" id="SSF81383">
    <property type="entry name" value="F-box domain"/>
    <property type="match status" value="1"/>
</dbReference>
<dbReference type="PANTHER" id="PTHR13318:SF190">
    <property type="entry name" value="PARTNER OF PAIRED, ISOFORM B"/>
    <property type="match status" value="1"/>
</dbReference>
<dbReference type="InterPro" id="IPR001810">
    <property type="entry name" value="F-box_dom"/>
</dbReference>
<dbReference type="GO" id="GO:0019005">
    <property type="term" value="C:SCF ubiquitin ligase complex"/>
    <property type="evidence" value="ECO:0007669"/>
    <property type="project" value="TreeGrafter"/>
</dbReference>
<dbReference type="AlphaFoldDB" id="A0A5C3N509"/>
<name>A0A5C3N509_9AGAM</name>
<dbReference type="Pfam" id="PF12937">
    <property type="entry name" value="F-box-like"/>
    <property type="match status" value="1"/>
</dbReference>
<gene>
    <name evidence="3" type="ORF">OE88DRAFT_1627936</name>
</gene>
<feature type="region of interest" description="Disordered" evidence="1">
    <location>
        <begin position="1"/>
        <end position="34"/>
    </location>
</feature>
<sequence length="598" mass="66551">MKVPPEVYNAYHPPQGAPARPPDRRRGKDGLNELGSESIPHLREAIQSLEDKMATLMSARDMLESKLEQAVRLQSPIQRLPSELLAAIFVVGALDTAEEDPLSVSALMLVCKHWTDVALDTPILWSRLVFRSQASIERAKLKLARSKSAPLDISIDFNPRLETAGQMTQNIVHAMDILRPSIYRWRSFSVVVSNRPQAHAALQRCREPAPLLQAFSIQVSNSMQDDHYSSPPLSIFDGQTPRLRSASFTSFHLGWDSRLLTGLRVLKLSGYWESFSPSNAQILDILRACSKLEEFSLRNMSDVEPEPGCAWEDHTGEYADDVFAASQPQRSMIHLPRLSKMSFYYSGILRTHAILSQLTFPALEKLELAYLDDVTPLLKYLTRQSLTSLPLRNLRIEASFFNELKLMIFLRRATALTTLELVDADDVSSNLLKGLSAPASAQTWICPKLEKLELAGCCALDWESLRTFVESRLPPQSRAFPRQHVSPCPSSPSSPSSASVPLPPVTISASGSLQFASQPLLTVSASSQAQLSSSRTAAVALRGASSSAGASHRWPKRLKNIDLSRCHQITKEMVQWLRVYIPEVKSDVTKAESMWAER</sequence>
<accession>A0A5C3N509</accession>
<proteinExistence type="predicted"/>
<evidence type="ECO:0000313" key="4">
    <source>
        <dbReference type="Proteomes" id="UP000305948"/>
    </source>
</evidence>
<keyword evidence="4" id="KW-1185">Reference proteome</keyword>
<dbReference type="Proteomes" id="UP000305948">
    <property type="component" value="Unassembled WGS sequence"/>
</dbReference>
<organism evidence="3 4">
    <name type="scientific">Heliocybe sulcata</name>
    <dbReference type="NCBI Taxonomy" id="5364"/>
    <lineage>
        <taxon>Eukaryota</taxon>
        <taxon>Fungi</taxon>
        <taxon>Dikarya</taxon>
        <taxon>Basidiomycota</taxon>
        <taxon>Agaricomycotina</taxon>
        <taxon>Agaricomycetes</taxon>
        <taxon>Gloeophyllales</taxon>
        <taxon>Gloeophyllaceae</taxon>
        <taxon>Heliocybe</taxon>
    </lineage>
</organism>
<evidence type="ECO:0000259" key="2">
    <source>
        <dbReference type="Pfam" id="PF12937"/>
    </source>
</evidence>
<feature type="compositionally biased region" description="Low complexity" evidence="1">
    <location>
        <begin position="485"/>
        <end position="500"/>
    </location>
</feature>
<dbReference type="GO" id="GO:0031146">
    <property type="term" value="P:SCF-dependent proteasomal ubiquitin-dependent protein catabolic process"/>
    <property type="evidence" value="ECO:0007669"/>
    <property type="project" value="TreeGrafter"/>
</dbReference>
<dbReference type="OrthoDB" id="8048523at2759"/>
<feature type="compositionally biased region" description="Basic and acidic residues" evidence="1">
    <location>
        <begin position="21"/>
        <end position="31"/>
    </location>
</feature>
<dbReference type="Gene3D" id="1.20.1280.50">
    <property type="match status" value="1"/>
</dbReference>
<evidence type="ECO:0000313" key="3">
    <source>
        <dbReference type="EMBL" id="TFK52373.1"/>
    </source>
</evidence>
<dbReference type="InterPro" id="IPR036047">
    <property type="entry name" value="F-box-like_dom_sf"/>
</dbReference>
<dbReference type="PANTHER" id="PTHR13318">
    <property type="entry name" value="PARTNER OF PAIRED, ISOFORM B-RELATED"/>
    <property type="match status" value="1"/>
</dbReference>
<protein>
    <recommendedName>
        <fullName evidence="2">F-box domain-containing protein</fullName>
    </recommendedName>
</protein>